<proteinExistence type="predicted"/>
<sequence length="102" mass="10802">MANALSNAGVAEPVHVEVRHLADGHLAAALPLTAGQPSPALVWDERYGWRTATSRRHPIGKDTTNASEGEGIRYLGSGLTPNPDAVLEQLADGRKGSKRPKV</sequence>
<organism evidence="1 2">
    <name type="scientific">Streptomyces achmelvichensis</name>
    <dbReference type="NCBI Taxonomy" id="3134111"/>
    <lineage>
        <taxon>Bacteria</taxon>
        <taxon>Bacillati</taxon>
        <taxon>Actinomycetota</taxon>
        <taxon>Actinomycetes</taxon>
        <taxon>Kitasatosporales</taxon>
        <taxon>Streptomycetaceae</taxon>
        <taxon>Streptomyces</taxon>
    </lineage>
</organism>
<keyword evidence="2" id="KW-1185">Reference proteome</keyword>
<accession>A0ACC6PMB8</accession>
<name>A0ACC6PMB8_9ACTN</name>
<comment type="caution">
    <text evidence="1">The sequence shown here is derived from an EMBL/GenBank/DDBJ whole genome shotgun (WGS) entry which is preliminary data.</text>
</comment>
<gene>
    <name evidence="1" type="ORF">WKI67_01055</name>
</gene>
<dbReference type="Proteomes" id="UP001377168">
    <property type="component" value="Unassembled WGS sequence"/>
</dbReference>
<evidence type="ECO:0000313" key="1">
    <source>
        <dbReference type="EMBL" id="MEJ8632082.1"/>
    </source>
</evidence>
<evidence type="ECO:0000313" key="2">
    <source>
        <dbReference type="Proteomes" id="UP001377168"/>
    </source>
</evidence>
<protein>
    <submittedName>
        <fullName evidence="1">DUF6292 family protein</fullName>
    </submittedName>
</protein>
<reference evidence="1" key="1">
    <citation type="submission" date="2024-03" db="EMBL/GenBank/DDBJ databases">
        <title>Novel Streptomyces species of biotechnological and ecological value are a feature of Machair soil.</title>
        <authorList>
            <person name="Prole J.R."/>
            <person name="Goodfellow M."/>
            <person name="Allenby N."/>
            <person name="Ward A.C."/>
        </authorList>
    </citation>
    <scope>NUCLEOTIDE SEQUENCE</scope>
    <source>
        <strain evidence="1">MS2.AVA.5</strain>
    </source>
</reference>
<dbReference type="EMBL" id="JBBKAJ010000003">
    <property type="protein sequence ID" value="MEJ8632082.1"/>
    <property type="molecule type" value="Genomic_DNA"/>
</dbReference>